<evidence type="ECO:0000313" key="2">
    <source>
        <dbReference type="EMBL" id="OWK34627.1"/>
    </source>
</evidence>
<gene>
    <name evidence="2" type="ORF">FRUB_10598</name>
</gene>
<feature type="region of interest" description="Disordered" evidence="1">
    <location>
        <begin position="59"/>
        <end position="88"/>
    </location>
</feature>
<dbReference type="EMBL" id="NIDE01000020">
    <property type="protein sequence ID" value="OWK34627.1"/>
    <property type="molecule type" value="Genomic_DNA"/>
</dbReference>
<evidence type="ECO:0000313" key="3">
    <source>
        <dbReference type="Proteomes" id="UP000214646"/>
    </source>
</evidence>
<sequence length="121" mass="13300">MVSRAVDLSQQVLNRVLLFGGDCRANGCGIRDVTVASVRTDRQWKNGQFFLVPPIMCDLAPEHDPDEPHQPGPIRQSPPGTQEAEEVGHDRLKQVVRIVAPAQWTTEMAAGEPTQCLFVLG</sequence>
<protein>
    <submittedName>
        <fullName evidence="2">Uncharacterized protein</fullName>
    </submittedName>
</protein>
<dbReference type="AlphaFoldDB" id="A0A225DEU1"/>
<comment type="caution">
    <text evidence="2">The sequence shown here is derived from an EMBL/GenBank/DDBJ whole genome shotgun (WGS) entry which is preliminary data.</text>
</comment>
<accession>A0A225DEU1</accession>
<organism evidence="2 3">
    <name type="scientific">Fimbriiglobus ruber</name>
    <dbReference type="NCBI Taxonomy" id="1908690"/>
    <lineage>
        <taxon>Bacteria</taxon>
        <taxon>Pseudomonadati</taxon>
        <taxon>Planctomycetota</taxon>
        <taxon>Planctomycetia</taxon>
        <taxon>Gemmatales</taxon>
        <taxon>Gemmataceae</taxon>
        <taxon>Fimbriiglobus</taxon>
    </lineage>
</organism>
<evidence type="ECO:0000256" key="1">
    <source>
        <dbReference type="SAM" id="MobiDB-lite"/>
    </source>
</evidence>
<keyword evidence="3" id="KW-1185">Reference proteome</keyword>
<proteinExistence type="predicted"/>
<dbReference type="Proteomes" id="UP000214646">
    <property type="component" value="Unassembled WGS sequence"/>
</dbReference>
<reference evidence="3" key="1">
    <citation type="submission" date="2017-06" db="EMBL/GenBank/DDBJ databases">
        <title>Genome analysis of Fimbriiglobus ruber SP5, the first member of the order Planctomycetales with confirmed chitinolytic capability.</title>
        <authorList>
            <person name="Ravin N.V."/>
            <person name="Rakitin A.L."/>
            <person name="Ivanova A.A."/>
            <person name="Beletsky A.V."/>
            <person name="Kulichevskaya I.S."/>
            <person name="Mardanov A.V."/>
            <person name="Dedysh S.N."/>
        </authorList>
    </citation>
    <scope>NUCLEOTIDE SEQUENCE [LARGE SCALE GENOMIC DNA]</scope>
    <source>
        <strain evidence="3">SP5</strain>
    </source>
</reference>
<feature type="compositionally biased region" description="Basic and acidic residues" evidence="1">
    <location>
        <begin position="60"/>
        <end position="69"/>
    </location>
</feature>
<name>A0A225DEU1_9BACT</name>